<feature type="compositionally biased region" description="Low complexity" evidence="1">
    <location>
        <begin position="81"/>
        <end position="92"/>
    </location>
</feature>
<feature type="compositionally biased region" description="Polar residues" evidence="1">
    <location>
        <begin position="105"/>
        <end position="117"/>
    </location>
</feature>
<feature type="compositionally biased region" description="Pro residues" evidence="1">
    <location>
        <begin position="132"/>
        <end position="150"/>
    </location>
</feature>
<dbReference type="Proteomes" id="UP000613740">
    <property type="component" value="Unassembled WGS sequence"/>
</dbReference>
<evidence type="ECO:0000256" key="1">
    <source>
        <dbReference type="SAM" id="MobiDB-lite"/>
    </source>
</evidence>
<organism evidence="2 3">
    <name type="scientific">Chlamydomonas schloesseri</name>
    <dbReference type="NCBI Taxonomy" id="2026947"/>
    <lineage>
        <taxon>Eukaryota</taxon>
        <taxon>Viridiplantae</taxon>
        <taxon>Chlorophyta</taxon>
        <taxon>core chlorophytes</taxon>
        <taxon>Chlorophyceae</taxon>
        <taxon>CS clade</taxon>
        <taxon>Chlamydomonadales</taxon>
        <taxon>Chlamydomonadaceae</taxon>
        <taxon>Chlamydomonas</taxon>
    </lineage>
</organism>
<dbReference type="OrthoDB" id="547996at2759"/>
<feature type="compositionally biased region" description="Acidic residues" evidence="1">
    <location>
        <begin position="270"/>
        <end position="284"/>
    </location>
</feature>
<evidence type="ECO:0000313" key="2">
    <source>
        <dbReference type="EMBL" id="KAG2452184.1"/>
    </source>
</evidence>
<gene>
    <name evidence="2" type="ORF">HYH02_003215</name>
</gene>
<name>A0A836BAL4_9CHLO</name>
<proteinExistence type="predicted"/>
<sequence>MSRDALLQEMLHGARRKAAEPSPAGTAAQLRDLDGKQAAAGAPARPAGAAAAGAGLALATGAGGDSADASSPADSNPPVNGAGELQEAALAGQRERPAKRPCLQLQRSTPPTSSSARVPSPPTASLAAAAAPPTPAPSPPPPAPSPPPPAAGALAADGFPVPREHRGSLPCLIEARSLGRLRPPAQQALWLERRPALAQAAGWDAALRQRLPSVLHQDAITQIELSGAGSGSGGIRLAVAQANQCVRIVPYGVLRDAALEARARRREAAEAADESDDERSDDEGGGGGASRRLGTSSASAVTRRVALQPWDELAHRGIRIGAFCSSTASTAAAPSNTAPSNTAAAAAAAAPSNTVAAASSRPPPSSCVHTLSLRQHVSALGWDPRRPGRLAVVDRASPNVLLLDLGASRQDMVRSHLTAAAPAAAVASLGAAATGGLAGGGGGAAARNLVYLRYPRALDAPYSLAAAGRAGGPDGAAVHLWDERAGRGPVARLVCPGGAALVAPLEAPGGEPHCLVGVVHPSTLVVWDVRSASSGLGGGLKPIGQGGTGGGMLSLGSSRPHPAASATAAAATTAVVGAWDVRAPLAALGCWQPVVGGLAADPRDSRRLALLLMDGSTALWNLAAGGPSHAYPAPSPLTAAYEAAAAAAADIVVAAGPAGAAGIGGGGGGSGSVTAASLAALLSSRPAALGDAVAATAAAAGPLGGLKGVCGLVGALQGAWDADVCGFWHPTALLRHASSSSSSEAVGAAAAAAATRPGLVLSDFRTGSRNAELASAAVAEAMAAAAATRSSGPAGAAASAAVAAAATAVPSASSASSLAAAALAAAQLRRRAAALAVPLESWPLGVACVGETGDVICGTLGGELLHWTKA</sequence>
<keyword evidence="3" id="KW-1185">Reference proteome</keyword>
<reference evidence="2" key="1">
    <citation type="journal article" date="2020" name="bioRxiv">
        <title>Comparative genomics of Chlamydomonas.</title>
        <authorList>
            <person name="Craig R.J."/>
            <person name="Hasan A.R."/>
            <person name="Ness R.W."/>
            <person name="Keightley P.D."/>
        </authorList>
    </citation>
    <scope>NUCLEOTIDE SEQUENCE</scope>
    <source>
        <strain evidence="2">CCAP 11/173</strain>
    </source>
</reference>
<protein>
    <submittedName>
        <fullName evidence="2">Uncharacterized protein</fullName>
    </submittedName>
</protein>
<comment type="caution">
    <text evidence="2">The sequence shown here is derived from an EMBL/GenBank/DDBJ whole genome shotgun (WGS) entry which is preliminary data.</text>
</comment>
<evidence type="ECO:0000313" key="3">
    <source>
        <dbReference type="Proteomes" id="UP000613740"/>
    </source>
</evidence>
<feature type="compositionally biased region" description="Low complexity" evidence="1">
    <location>
        <begin position="38"/>
        <end position="74"/>
    </location>
</feature>
<feature type="region of interest" description="Disordered" evidence="1">
    <location>
        <begin position="13"/>
        <end position="161"/>
    </location>
</feature>
<dbReference type="AlphaFoldDB" id="A0A836BAL4"/>
<feature type="region of interest" description="Disordered" evidence="1">
    <location>
        <begin position="268"/>
        <end position="298"/>
    </location>
</feature>
<accession>A0A836BAL4</accession>
<dbReference type="EMBL" id="JAEHOD010000006">
    <property type="protein sequence ID" value="KAG2452184.1"/>
    <property type="molecule type" value="Genomic_DNA"/>
</dbReference>